<name>A0A1S4FPP6_AEDAE</name>
<dbReference type="Proteomes" id="UP000008820">
    <property type="component" value="Chromosome 3"/>
</dbReference>
<dbReference type="PANTHER" id="PTHR31353">
    <property type="entry name" value="FAM98"/>
    <property type="match status" value="1"/>
</dbReference>
<evidence type="ECO:0000313" key="3">
    <source>
        <dbReference type="Proteomes" id="UP000008820"/>
    </source>
</evidence>
<protein>
    <submittedName>
        <fullName evidence="2">Uncharacterized protein</fullName>
    </submittedName>
</protein>
<evidence type="ECO:0000313" key="2">
    <source>
        <dbReference type="EnsemblMetazoa" id="AAEL010247-PB"/>
    </source>
</evidence>
<dbReference type="Pfam" id="PF10239">
    <property type="entry name" value="DUF2465"/>
    <property type="match status" value="1"/>
</dbReference>
<reference evidence="2" key="2">
    <citation type="submission" date="2021-02" db="UniProtKB">
        <authorList>
            <consortium name="EnsemblMetazoa"/>
        </authorList>
    </citation>
    <scope>IDENTIFICATION</scope>
    <source>
        <strain evidence="2">LVP_AGWG</strain>
    </source>
</reference>
<dbReference type="AlphaFoldDB" id="A0A1S4FPP6"/>
<proteinExistence type="inferred from homology"/>
<comment type="similarity">
    <text evidence="1">Belongs to the FAM98 family.</text>
</comment>
<sequence length="398" mass="45942">MMKLYRWKEFKVPDYPTEITAIWCAGSLKSSNNTHRRSMKPYLRWSFAMEISSFLKELSCPYHRLLDGPLSSRYRSEEDSLLLIEFLAAECVTGVINQQKRNEEMKHQIDLVQHPGTPLSTVMQMFQLLDLDVNSMGTDITDSETFNRIIHRLKEFFATDFNAPDLLFVPKTNLNEAQWAQLDQCHTDLQEEYNLRRQMMMTRLDVTMLGFQWKGDTKLDVAQIWRQKRRNLDALTTNLNRRDISDLLVAERSLLTMEKVASTRIKGSKKNVFQGNLTLPNRGGVVSINAKPHMPVWSSREEGLPCENLYRKQSKVPRSEPSKSHQKLIFFALFRLPKVQKVPASGSSSALVQNNIVKPSEPRITWDSCTATYLLKNSSEAQAIIRKYSQTPFLSRSD</sequence>
<evidence type="ECO:0000256" key="1">
    <source>
        <dbReference type="ARBA" id="ARBA00007218"/>
    </source>
</evidence>
<dbReference type="GO" id="GO:0072669">
    <property type="term" value="C:tRNA-splicing ligase complex"/>
    <property type="evidence" value="ECO:0007669"/>
    <property type="project" value="TreeGrafter"/>
</dbReference>
<dbReference type="EnsemblMetazoa" id="AAEL010247-RB">
    <property type="protein sequence ID" value="AAEL010247-PB"/>
    <property type="gene ID" value="AAEL010247"/>
</dbReference>
<dbReference type="InParanoid" id="A0A1S4FPP6"/>
<accession>A0A1S4FPP6</accession>
<keyword evidence="3" id="KW-1185">Reference proteome</keyword>
<gene>
    <name evidence="2" type="primary">5573058</name>
</gene>
<organism evidence="2 3">
    <name type="scientific">Aedes aegypti</name>
    <name type="common">Yellowfever mosquito</name>
    <name type="synonym">Culex aegypti</name>
    <dbReference type="NCBI Taxonomy" id="7159"/>
    <lineage>
        <taxon>Eukaryota</taxon>
        <taxon>Metazoa</taxon>
        <taxon>Ecdysozoa</taxon>
        <taxon>Arthropoda</taxon>
        <taxon>Hexapoda</taxon>
        <taxon>Insecta</taxon>
        <taxon>Pterygota</taxon>
        <taxon>Neoptera</taxon>
        <taxon>Endopterygota</taxon>
        <taxon>Diptera</taxon>
        <taxon>Nematocera</taxon>
        <taxon>Culicoidea</taxon>
        <taxon>Culicidae</taxon>
        <taxon>Culicinae</taxon>
        <taxon>Aedini</taxon>
        <taxon>Aedes</taxon>
        <taxon>Stegomyia</taxon>
    </lineage>
</organism>
<reference evidence="2 3" key="1">
    <citation type="submission" date="2017-06" db="EMBL/GenBank/DDBJ databases">
        <title>Aedes aegypti genome working group (AGWG) sequencing and assembly.</title>
        <authorList>
            <consortium name="Aedes aegypti Genome Working Group (AGWG)"/>
            <person name="Matthews B.J."/>
        </authorList>
    </citation>
    <scope>NUCLEOTIDE SEQUENCE [LARGE SCALE GENOMIC DNA]</scope>
    <source>
        <strain evidence="2 3">LVP_AGWG</strain>
    </source>
</reference>
<dbReference type="VEuPathDB" id="VectorBase:AAEL010247"/>
<dbReference type="PANTHER" id="PTHR31353:SF1">
    <property type="entry name" value="PROTEIN FAM98B"/>
    <property type="match status" value="1"/>
</dbReference>
<dbReference type="OrthoDB" id="512356at2759"/>
<dbReference type="InterPro" id="IPR018797">
    <property type="entry name" value="FAM98"/>
</dbReference>